<gene>
    <name evidence="2" type="ORF">LWI28_004247</name>
</gene>
<evidence type="ECO:0000256" key="1">
    <source>
        <dbReference type="SAM" id="Coils"/>
    </source>
</evidence>
<sequence>MLLYNLKLLEGCRIHPVCHISCLKKHLGKQVSPALALPYMTDDGIIKEEPLAILERKLVKRGSAYGRKIWGSIRCEERRSEMERKKERTEKKVRWKERKEELRGDQKQFERYWEADQVSISSIRRGSTLVGVVVGVILVVARPLSFSLASSSILSLNICRSNPEIYQLQVTKRVNGNG</sequence>
<organism evidence="2 3">
    <name type="scientific">Acer negundo</name>
    <name type="common">Box elder</name>
    <dbReference type="NCBI Taxonomy" id="4023"/>
    <lineage>
        <taxon>Eukaryota</taxon>
        <taxon>Viridiplantae</taxon>
        <taxon>Streptophyta</taxon>
        <taxon>Embryophyta</taxon>
        <taxon>Tracheophyta</taxon>
        <taxon>Spermatophyta</taxon>
        <taxon>Magnoliopsida</taxon>
        <taxon>eudicotyledons</taxon>
        <taxon>Gunneridae</taxon>
        <taxon>Pentapetalae</taxon>
        <taxon>rosids</taxon>
        <taxon>malvids</taxon>
        <taxon>Sapindales</taxon>
        <taxon>Sapindaceae</taxon>
        <taxon>Hippocastanoideae</taxon>
        <taxon>Acereae</taxon>
        <taxon>Acer</taxon>
    </lineage>
</organism>
<dbReference type="AlphaFoldDB" id="A0AAD5IP19"/>
<dbReference type="Proteomes" id="UP001064489">
    <property type="component" value="Chromosome 8"/>
</dbReference>
<proteinExistence type="predicted"/>
<accession>A0AAD5IP19</accession>
<evidence type="ECO:0000313" key="3">
    <source>
        <dbReference type="Proteomes" id="UP001064489"/>
    </source>
</evidence>
<protein>
    <submittedName>
        <fullName evidence="2">Uncharacterized protein</fullName>
    </submittedName>
</protein>
<keyword evidence="3" id="KW-1185">Reference proteome</keyword>
<keyword evidence="1" id="KW-0175">Coiled coil</keyword>
<feature type="coiled-coil region" evidence="1">
    <location>
        <begin position="72"/>
        <end position="99"/>
    </location>
</feature>
<reference evidence="2" key="1">
    <citation type="journal article" date="2022" name="Plant J.">
        <title>Strategies of tolerance reflected in two North American maple genomes.</title>
        <authorList>
            <person name="McEvoy S.L."/>
            <person name="Sezen U.U."/>
            <person name="Trouern-Trend A."/>
            <person name="McMahon S.M."/>
            <person name="Schaberg P.G."/>
            <person name="Yang J."/>
            <person name="Wegrzyn J.L."/>
            <person name="Swenson N.G."/>
        </authorList>
    </citation>
    <scope>NUCLEOTIDE SEQUENCE</scope>
    <source>
        <strain evidence="2">91603</strain>
    </source>
</reference>
<comment type="caution">
    <text evidence="2">The sequence shown here is derived from an EMBL/GenBank/DDBJ whole genome shotgun (WGS) entry which is preliminary data.</text>
</comment>
<evidence type="ECO:0000313" key="2">
    <source>
        <dbReference type="EMBL" id="KAI9173638.1"/>
    </source>
</evidence>
<name>A0AAD5IP19_ACENE</name>
<dbReference type="EMBL" id="JAJSOW010000103">
    <property type="protein sequence ID" value="KAI9173638.1"/>
    <property type="molecule type" value="Genomic_DNA"/>
</dbReference>
<reference evidence="2" key="2">
    <citation type="submission" date="2023-02" db="EMBL/GenBank/DDBJ databases">
        <authorList>
            <person name="Swenson N.G."/>
            <person name="Wegrzyn J.L."/>
            <person name="Mcevoy S.L."/>
        </authorList>
    </citation>
    <scope>NUCLEOTIDE SEQUENCE</scope>
    <source>
        <strain evidence="2">91603</strain>
        <tissue evidence="2">Leaf</tissue>
    </source>
</reference>